<gene>
    <name evidence="1" type="ORF">B9T62_21990</name>
</gene>
<proteinExistence type="predicted"/>
<dbReference type="EMBL" id="CP021780">
    <property type="protein sequence ID" value="ASA23241.1"/>
    <property type="molecule type" value="Genomic_DNA"/>
</dbReference>
<dbReference type="KEGG" id="pdh:B9T62_21990"/>
<organism evidence="1 2">
    <name type="scientific">Paenibacillus donghaensis</name>
    <dbReference type="NCBI Taxonomy" id="414771"/>
    <lineage>
        <taxon>Bacteria</taxon>
        <taxon>Bacillati</taxon>
        <taxon>Bacillota</taxon>
        <taxon>Bacilli</taxon>
        <taxon>Bacillales</taxon>
        <taxon>Paenibacillaceae</taxon>
        <taxon>Paenibacillus</taxon>
    </lineage>
</organism>
<dbReference type="RefSeq" id="WP_087917236.1">
    <property type="nucleotide sequence ID" value="NZ_CP021780.1"/>
</dbReference>
<name>A0A2Z2KRW5_9BACL</name>
<dbReference type="OrthoDB" id="2654774at2"/>
<dbReference type="Proteomes" id="UP000249890">
    <property type="component" value="Chromosome"/>
</dbReference>
<protein>
    <submittedName>
        <fullName evidence="1">Uncharacterized protein</fullName>
    </submittedName>
</protein>
<evidence type="ECO:0000313" key="1">
    <source>
        <dbReference type="EMBL" id="ASA23241.1"/>
    </source>
</evidence>
<sequence>MKVPNKKPVLKNRTLLSSKLRSAAAPRKRRRIRQTLDRFIVVAVNANSTNSPKDTSGWTATLTPETGAPITADFDDFGVARFTTISTLTDVSYTLRIRNANNMVLVTRAVPANREFYVARF</sequence>
<keyword evidence="2" id="KW-1185">Reference proteome</keyword>
<accession>A0A2Z2KRW5</accession>
<evidence type="ECO:0000313" key="2">
    <source>
        <dbReference type="Proteomes" id="UP000249890"/>
    </source>
</evidence>
<dbReference type="AlphaFoldDB" id="A0A2Z2KRW5"/>
<reference evidence="1 2" key="1">
    <citation type="submission" date="2017-06" db="EMBL/GenBank/DDBJ databases">
        <title>Complete genome sequence of Paenibacillus donghaensis KCTC 13049T isolated from East Sea sediment, South Korea.</title>
        <authorList>
            <person name="Jung B.K."/>
            <person name="Hong S.-J."/>
            <person name="Shin J.-H."/>
        </authorList>
    </citation>
    <scope>NUCLEOTIDE SEQUENCE [LARGE SCALE GENOMIC DNA]</scope>
    <source>
        <strain evidence="1 2">KCTC 13049</strain>
    </source>
</reference>